<gene>
    <name evidence="2" type="ORF">LITE_LOCUS48803</name>
</gene>
<sequence length="408" mass="46414">MSPCRFSISLVWFLCLHSALAFTLTSNTTHILQDVVEDIAKKLSWDWEGIHVSELVTSKFRLGTSRRYEFRIRLGKSYLLFKFPDDEVDSWSASKFDRRTAGGGDDGLMGLVKEFGSVPLLRTLKLEGPFVLSVAAGAGHLSLSLPLGANELTDFDLLQMNTSYSDLKHVVVGEGMTVEVTGAQEVSLFHGLDFVFGGNESFIKRSKERNSFRDFFYSLCTPLVPIRVIGSASLRAYKTRNSEDIINTVFMSKSMIELLPDKCYSWNAHTRTKKAHPFQPLASRIAKLENVFSMYLGDRVQNDRLWGFMRATVKASSIIRFQLELGKTPEKNKTRQVEWRTRPLVERLWFEVTARIEDEKLKPIMVKKVRPFVSVDTVSWSNLMSNLSFTKFPSILVPPEALTLDVKW</sequence>
<accession>A0AAV0RLR9</accession>
<dbReference type="PANTHER" id="PTHR34454:SF3">
    <property type="entry name" value="PEPTIDASE I, PUTATIVE-RELATED"/>
    <property type="match status" value="1"/>
</dbReference>
<evidence type="ECO:0000313" key="2">
    <source>
        <dbReference type="EMBL" id="CAI0558525.1"/>
    </source>
</evidence>
<evidence type="ECO:0000256" key="1">
    <source>
        <dbReference type="SAM" id="SignalP"/>
    </source>
</evidence>
<dbReference type="AlphaFoldDB" id="A0AAV0RLR9"/>
<dbReference type="Proteomes" id="UP001154282">
    <property type="component" value="Unassembled WGS sequence"/>
</dbReference>
<dbReference type="EMBL" id="CAMGYJ010000011">
    <property type="protein sequence ID" value="CAI0558525.1"/>
    <property type="molecule type" value="Genomic_DNA"/>
</dbReference>
<comment type="caution">
    <text evidence="2">The sequence shown here is derived from an EMBL/GenBank/DDBJ whole genome shotgun (WGS) entry which is preliminary data.</text>
</comment>
<dbReference type="PANTHER" id="PTHR34454">
    <property type="entry name" value="TUNICAMYCIN INDUCED PROTEIN"/>
    <property type="match status" value="1"/>
</dbReference>
<dbReference type="InterPro" id="IPR053283">
    <property type="entry name" value="TUNICAMYCIN_INDUCED_1"/>
</dbReference>
<keyword evidence="3" id="KW-1185">Reference proteome</keyword>
<proteinExistence type="predicted"/>
<reference evidence="2" key="1">
    <citation type="submission" date="2022-08" db="EMBL/GenBank/DDBJ databases">
        <authorList>
            <person name="Gutierrez-Valencia J."/>
        </authorList>
    </citation>
    <scope>NUCLEOTIDE SEQUENCE</scope>
</reference>
<evidence type="ECO:0000313" key="3">
    <source>
        <dbReference type="Proteomes" id="UP001154282"/>
    </source>
</evidence>
<feature type="chain" id="PRO_5043449084" evidence="1">
    <location>
        <begin position="22"/>
        <end position="408"/>
    </location>
</feature>
<name>A0AAV0RLR9_9ROSI</name>
<feature type="signal peptide" evidence="1">
    <location>
        <begin position="1"/>
        <end position="21"/>
    </location>
</feature>
<organism evidence="2 3">
    <name type="scientific">Linum tenue</name>
    <dbReference type="NCBI Taxonomy" id="586396"/>
    <lineage>
        <taxon>Eukaryota</taxon>
        <taxon>Viridiplantae</taxon>
        <taxon>Streptophyta</taxon>
        <taxon>Embryophyta</taxon>
        <taxon>Tracheophyta</taxon>
        <taxon>Spermatophyta</taxon>
        <taxon>Magnoliopsida</taxon>
        <taxon>eudicotyledons</taxon>
        <taxon>Gunneridae</taxon>
        <taxon>Pentapetalae</taxon>
        <taxon>rosids</taxon>
        <taxon>fabids</taxon>
        <taxon>Malpighiales</taxon>
        <taxon>Linaceae</taxon>
        <taxon>Linum</taxon>
    </lineage>
</organism>
<keyword evidence="1" id="KW-0732">Signal</keyword>
<protein>
    <submittedName>
        <fullName evidence="2">Uncharacterized protein</fullName>
    </submittedName>
</protein>